<dbReference type="Proteomes" id="UP000516437">
    <property type="component" value="Chromosome 2"/>
</dbReference>
<evidence type="ECO:0000313" key="9">
    <source>
        <dbReference type="Proteomes" id="UP000516437"/>
    </source>
</evidence>
<dbReference type="InterPro" id="IPR010666">
    <property type="entry name" value="Znf_GRF"/>
</dbReference>
<dbReference type="AlphaFoldDB" id="A0A6A1WFV7"/>
<dbReference type="OrthoDB" id="2822301at2759"/>
<evidence type="ECO:0000256" key="6">
    <source>
        <dbReference type="SAM" id="Phobius"/>
    </source>
</evidence>
<reference evidence="8 9" key="1">
    <citation type="journal article" date="2019" name="Plant Biotechnol. J.">
        <title>The red bayberry genome and genetic basis of sex determination.</title>
        <authorList>
            <person name="Jia H.M."/>
            <person name="Jia H.J."/>
            <person name="Cai Q.L."/>
            <person name="Wang Y."/>
            <person name="Zhao H.B."/>
            <person name="Yang W.F."/>
            <person name="Wang G.Y."/>
            <person name="Li Y.H."/>
            <person name="Zhan D.L."/>
            <person name="Shen Y.T."/>
            <person name="Niu Q.F."/>
            <person name="Chang L."/>
            <person name="Qiu J."/>
            <person name="Zhao L."/>
            <person name="Xie H.B."/>
            <person name="Fu W.Y."/>
            <person name="Jin J."/>
            <person name="Li X.W."/>
            <person name="Jiao Y."/>
            <person name="Zhou C.C."/>
            <person name="Tu T."/>
            <person name="Chai C.Y."/>
            <person name="Gao J.L."/>
            <person name="Fan L.J."/>
            <person name="van de Weg E."/>
            <person name="Wang J.Y."/>
            <person name="Gao Z.S."/>
        </authorList>
    </citation>
    <scope>NUCLEOTIDE SEQUENCE [LARGE SCALE GENOMIC DNA]</scope>
    <source>
        <tissue evidence="8">Leaves</tissue>
    </source>
</reference>
<evidence type="ECO:0000259" key="7">
    <source>
        <dbReference type="PROSITE" id="PS51999"/>
    </source>
</evidence>
<keyword evidence="2 4" id="KW-0863">Zinc-finger</keyword>
<dbReference type="PROSITE" id="PS51999">
    <property type="entry name" value="ZF_GRF"/>
    <property type="match status" value="1"/>
</dbReference>
<keyword evidence="9" id="KW-1185">Reference proteome</keyword>
<feature type="transmembrane region" description="Helical" evidence="6">
    <location>
        <begin position="95"/>
        <end position="115"/>
    </location>
</feature>
<keyword evidence="3" id="KW-0862">Zinc</keyword>
<evidence type="ECO:0000256" key="3">
    <source>
        <dbReference type="ARBA" id="ARBA00022833"/>
    </source>
</evidence>
<proteinExistence type="predicted"/>
<accession>A0A6A1WFV7</accession>
<evidence type="ECO:0000256" key="1">
    <source>
        <dbReference type="ARBA" id="ARBA00022723"/>
    </source>
</evidence>
<comment type="caution">
    <text evidence="8">The sequence shown here is derived from an EMBL/GenBank/DDBJ whole genome shotgun (WGS) entry which is preliminary data.</text>
</comment>
<feature type="coiled-coil region" evidence="5">
    <location>
        <begin position="62"/>
        <end position="89"/>
    </location>
</feature>
<dbReference type="EMBL" id="RXIC02000020">
    <property type="protein sequence ID" value="KAB1224114.1"/>
    <property type="molecule type" value="Genomic_DNA"/>
</dbReference>
<evidence type="ECO:0000256" key="4">
    <source>
        <dbReference type="PROSITE-ProRule" id="PRU01343"/>
    </source>
</evidence>
<keyword evidence="6" id="KW-0812">Transmembrane</keyword>
<keyword evidence="6" id="KW-0472">Membrane</keyword>
<keyword evidence="6" id="KW-1133">Transmembrane helix</keyword>
<dbReference type="PANTHER" id="PTHR33248">
    <property type="entry name" value="ZINC ION-BINDING PROTEIN"/>
    <property type="match status" value="1"/>
</dbReference>
<gene>
    <name evidence="8" type="ORF">CJ030_MR2G023224</name>
</gene>
<name>A0A6A1WFV7_9ROSI</name>
<protein>
    <recommendedName>
        <fullName evidence="7">GRF-type domain-containing protein</fullName>
    </recommendedName>
</protein>
<sequence length="116" mass="12910">MSGPDLKMRCGCGLRAPLKTLWIDTNPQRRFFGCASYDGKSNACGFFAWFDPPTCPRGMEVGRDLMKKVRDLESENKVLKQSMTSLKRSMTSLKVMLGVSWAVVVVMGALLMRAAK</sequence>
<organism evidence="8 9">
    <name type="scientific">Morella rubra</name>
    <name type="common">Chinese bayberry</name>
    <dbReference type="NCBI Taxonomy" id="262757"/>
    <lineage>
        <taxon>Eukaryota</taxon>
        <taxon>Viridiplantae</taxon>
        <taxon>Streptophyta</taxon>
        <taxon>Embryophyta</taxon>
        <taxon>Tracheophyta</taxon>
        <taxon>Spermatophyta</taxon>
        <taxon>Magnoliopsida</taxon>
        <taxon>eudicotyledons</taxon>
        <taxon>Gunneridae</taxon>
        <taxon>Pentapetalae</taxon>
        <taxon>rosids</taxon>
        <taxon>fabids</taxon>
        <taxon>Fagales</taxon>
        <taxon>Myricaceae</taxon>
        <taxon>Morella</taxon>
    </lineage>
</organism>
<evidence type="ECO:0000256" key="2">
    <source>
        <dbReference type="ARBA" id="ARBA00022771"/>
    </source>
</evidence>
<evidence type="ECO:0000313" key="8">
    <source>
        <dbReference type="EMBL" id="KAB1224114.1"/>
    </source>
</evidence>
<dbReference type="Pfam" id="PF06839">
    <property type="entry name" value="Zn_ribbon_GRF"/>
    <property type="match status" value="1"/>
</dbReference>
<keyword evidence="1" id="KW-0479">Metal-binding</keyword>
<dbReference type="GO" id="GO:0008270">
    <property type="term" value="F:zinc ion binding"/>
    <property type="evidence" value="ECO:0007669"/>
    <property type="project" value="UniProtKB-KW"/>
</dbReference>
<evidence type="ECO:0000256" key="5">
    <source>
        <dbReference type="SAM" id="Coils"/>
    </source>
</evidence>
<feature type="domain" description="GRF-type" evidence="7">
    <location>
        <begin position="10"/>
        <end position="53"/>
    </location>
</feature>
<keyword evidence="5" id="KW-0175">Coiled coil</keyword>